<dbReference type="GO" id="GO:0005524">
    <property type="term" value="F:ATP binding"/>
    <property type="evidence" value="ECO:0007669"/>
    <property type="project" value="UniProtKB-KW"/>
</dbReference>
<dbReference type="NCBIfam" id="NF004315">
    <property type="entry name" value="PRK05710.1-4"/>
    <property type="match status" value="1"/>
</dbReference>
<evidence type="ECO:0000256" key="2">
    <source>
        <dbReference type="ARBA" id="ARBA00022723"/>
    </source>
</evidence>
<dbReference type="AlphaFoldDB" id="A0A6J7EW41"/>
<keyword evidence="1" id="KW-0436">Ligase</keyword>
<evidence type="ECO:0000313" key="8">
    <source>
        <dbReference type="EMBL" id="CAB4883613.1"/>
    </source>
</evidence>
<evidence type="ECO:0000256" key="3">
    <source>
        <dbReference type="ARBA" id="ARBA00022741"/>
    </source>
</evidence>
<keyword evidence="2" id="KW-0479">Metal-binding</keyword>
<dbReference type="GO" id="GO:0004818">
    <property type="term" value="F:glutamate-tRNA ligase activity"/>
    <property type="evidence" value="ECO:0007669"/>
    <property type="project" value="TreeGrafter"/>
</dbReference>
<dbReference type="NCBIfam" id="NF004314">
    <property type="entry name" value="PRK05710.1-3"/>
    <property type="match status" value="1"/>
</dbReference>
<sequence length="310" mass="33339">MIAAAGRFAPSPTGELHLGNLRTALVAWLSARSQGLGFVVRMEDLDLITSSPVHESSQLSALAAMGLDWDGDVVRQSERFARYEDAIAVLTARGHTYPCYCTRREIREASSAPQGALAADGTYPGTCRHLDDALRSRYAAEGRRPALRLFADDAVVEVVDEIHGLVRVVVDDVVLRRNDGVPAYNLAVVVDDAAQDVAEVVRGDDLLSSTPRHVLLQGLLGLPTPRYRHVSLVLGADGVRLAKRHGAVTPGQLAEMGIGTAQMLGLLASSLGLAEPGEVVTAHGLIERFRLDVLPREPWVLPPNLQRSVS</sequence>
<dbReference type="Gene3D" id="3.40.50.620">
    <property type="entry name" value="HUPs"/>
    <property type="match status" value="1"/>
</dbReference>
<dbReference type="Pfam" id="PF00749">
    <property type="entry name" value="tRNA-synt_1c"/>
    <property type="match status" value="1"/>
</dbReference>
<keyword evidence="3" id="KW-0547">Nucleotide-binding</keyword>
<keyword evidence="4" id="KW-0862">Zinc</keyword>
<gene>
    <name evidence="8" type="ORF">UFOPK3376_01818</name>
</gene>
<dbReference type="InterPro" id="IPR049940">
    <property type="entry name" value="GluQ/Sye"/>
</dbReference>
<dbReference type="InterPro" id="IPR014729">
    <property type="entry name" value="Rossmann-like_a/b/a_fold"/>
</dbReference>
<dbReference type="EMBL" id="CAFBLP010000045">
    <property type="protein sequence ID" value="CAB4883613.1"/>
    <property type="molecule type" value="Genomic_DNA"/>
</dbReference>
<accession>A0A6J7EW41</accession>
<dbReference type="GO" id="GO:0005829">
    <property type="term" value="C:cytosol"/>
    <property type="evidence" value="ECO:0007669"/>
    <property type="project" value="TreeGrafter"/>
</dbReference>
<dbReference type="NCBIfam" id="TIGR03838">
    <property type="entry name" value="queuosine_YadB"/>
    <property type="match status" value="1"/>
</dbReference>
<evidence type="ECO:0000256" key="6">
    <source>
        <dbReference type="ARBA" id="ARBA00023146"/>
    </source>
</evidence>
<dbReference type="PANTHER" id="PTHR43311:SF1">
    <property type="entry name" value="GLUTAMYL-Q TRNA(ASP) SYNTHETASE"/>
    <property type="match status" value="1"/>
</dbReference>
<dbReference type="GO" id="GO:0006424">
    <property type="term" value="P:glutamyl-tRNA aminoacylation"/>
    <property type="evidence" value="ECO:0007669"/>
    <property type="project" value="InterPro"/>
</dbReference>
<evidence type="ECO:0000259" key="7">
    <source>
        <dbReference type="Pfam" id="PF00749"/>
    </source>
</evidence>
<protein>
    <submittedName>
        <fullName evidence="8">Unannotated protein</fullName>
    </submittedName>
</protein>
<evidence type="ECO:0000256" key="4">
    <source>
        <dbReference type="ARBA" id="ARBA00022833"/>
    </source>
</evidence>
<dbReference type="GO" id="GO:0008270">
    <property type="term" value="F:zinc ion binding"/>
    <property type="evidence" value="ECO:0007669"/>
    <property type="project" value="InterPro"/>
</dbReference>
<dbReference type="PROSITE" id="PS00178">
    <property type="entry name" value="AA_TRNA_LIGASE_I"/>
    <property type="match status" value="1"/>
</dbReference>
<keyword evidence="5" id="KW-0067">ATP-binding</keyword>
<dbReference type="HAMAP" id="MF_01428">
    <property type="entry name" value="Glu_Q_tRNA_synth"/>
    <property type="match status" value="1"/>
</dbReference>
<dbReference type="GO" id="GO:0006400">
    <property type="term" value="P:tRNA modification"/>
    <property type="evidence" value="ECO:0007669"/>
    <property type="project" value="InterPro"/>
</dbReference>
<name>A0A6J7EW41_9ZZZZ</name>
<dbReference type="InterPro" id="IPR000924">
    <property type="entry name" value="Glu/Gln-tRNA-synth"/>
</dbReference>
<keyword evidence="6" id="KW-0030">Aminoacyl-tRNA synthetase</keyword>
<dbReference type="PANTHER" id="PTHR43311">
    <property type="entry name" value="GLUTAMATE--TRNA LIGASE"/>
    <property type="match status" value="1"/>
</dbReference>
<evidence type="ECO:0000256" key="1">
    <source>
        <dbReference type="ARBA" id="ARBA00022598"/>
    </source>
</evidence>
<dbReference type="InterPro" id="IPR001412">
    <property type="entry name" value="aa-tRNA-synth_I_CS"/>
</dbReference>
<proteinExistence type="inferred from homology"/>
<organism evidence="8">
    <name type="scientific">freshwater metagenome</name>
    <dbReference type="NCBI Taxonomy" id="449393"/>
    <lineage>
        <taxon>unclassified sequences</taxon>
        <taxon>metagenomes</taxon>
        <taxon>ecological metagenomes</taxon>
    </lineage>
</organism>
<dbReference type="InterPro" id="IPR022380">
    <property type="entry name" value="Glu-Q_tRNA(Asp)_Synthase"/>
</dbReference>
<feature type="domain" description="Glutamyl/glutaminyl-tRNA synthetase class Ib catalytic" evidence="7">
    <location>
        <begin position="7"/>
        <end position="299"/>
    </location>
</feature>
<dbReference type="InterPro" id="IPR020058">
    <property type="entry name" value="Glu/Gln-tRNA-synth_Ib_cat-dom"/>
</dbReference>
<dbReference type="PRINTS" id="PR00987">
    <property type="entry name" value="TRNASYNTHGLU"/>
</dbReference>
<reference evidence="8" key="1">
    <citation type="submission" date="2020-05" db="EMBL/GenBank/DDBJ databases">
        <authorList>
            <person name="Chiriac C."/>
            <person name="Salcher M."/>
            <person name="Ghai R."/>
            <person name="Kavagutti S V."/>
        </authorList>
    </citation>
    <scope>NUCLEOTIDE SEQUENCE</scope>
</reference>
<dbReference type="SUPFAM" id="SSF52374">
    <property type="entry name" value="Nucleotidylyl transferase"/>
    <property type="match status" value="1"/>
</dbReference>
<evidence type="ECO:0000256" key="5">
    <source>
        <dbReference type="ARBA" id="ARBA00022840"/>
    </source>
</evidence>